<sequence>MSPRLFGMAFLALLTLALAAGLSARPLPSEMDLRLQAWTMAGVSLDEILCEDHGDGNRGHGGHCPLCNLPAPSGLPVVAPSLLTVEQRILARIVLPQIRRAAGHARDPALPKRGPPHLI</sequence>
<protein>
    <recommendedName>
        <fullName evidence="3">DUF2946 domain-containing protein</fullName>
    </recommendedName>
</protein>
<proteinExistence type="predicted"/>
<evidence type="ECO:0000313" key="1">
    <source>
        <dbReference type="EMBL" id="GGF52242.1"/>
    </source>
</evidence>
<evidence type="ECO:0008006" key="3">
    <source>
        <dbReference type="Google" id="ProtNLM"/>
    </source>
</evidence>
<evidence type="ECO:0000313" key="2">
    <source>
        <dbReference type="Proteomes" id="UP000640509"/>
    </source>
</evidence>
<comment type="caution">
    <text evidence="1">The sequence shown here is derived from an EMBL/GenBank/DDBJ whole genome shotgun (WGS) entry which is preliminary data.</text>
</comment>
<keyword evidence="2" id="KW-1185">Reference proteome</keyword>
<reference evidence="2" key="1">
    <citation type="journal article" date="2019" name="Int. J. Syst. Evol. Microbiol.">
        <title>The Global Catalogue of Microorganisms (GCM) 10K type strain sequencing project: providing services to taxonomists for standard genome sequencing and annotation.</title>
        <authorList>
            <consortium name="The Broad Institute Genomics Platform"/>
            <consortium name="The Broad Institute Genome Sequencing Center for Infectious Disease"/>
            <person name="Wu L."/>
            <person name="Ma J."/>
        </authorList>
    </citation>
    <scope>NUCLEOTIDE SEQUENCE [LARGE SCALE GENOMIC DNA]</scope>
    <source>
        <strain evidence="2">CGMCC 1.15419</strain>
    </source>
</reference>
<dbReference type="EMBL" id="BMIV01000001">
    <property type="protein sequence ID" value="GGF52242.1"/>
    <property type="molecule type" value="Genomic_DNA"/>
</dbReference>
<name>A0ABQ1VCP4_9RHOB</name>
<gene>
    <name evidence="1" type="ORF">GCM10011402_00190</name>
</gene>
<dbReference type="Proteomes" id="UP000640509">
    <property type="component" value="Unassembled WGS sequence"/>
</dbReference>
<accession>A0ABQ1VCP4</accession>
<organism evidence="1 2">
    <name type="scientific">Paracoccus acridae</name>
    <dbReference type="NCBI Taxonomy" id="1795310"/>
    <lineage>
        <taxon>Bacteria</taxon>
        <taxon>Pseudomonadati</taxon>
        <taxon>Pseudomonadota</taxon>
        <taxon>Alphaproteobacteria</taxon>
        <taxon>Rhodobacterales</taxon>
        <taxon>Paracoccaceae</taxon>
        <taxon>Paracoccus</taxon>
    </lineage>
</organism>